<dbReference type="HOGENOM" id="CLU_939022_0_0_4"/>
<reference evidence="2" key="1">
    <citation type="submission" date="2010-12" db="EMBL/GenBank/DDBJ databases">
        <title>Complete sequence of Variovorax paradoxus EPS.</title>
        <authorList>
            <consortium name="US DOE Joint Genome Institute"/>
            <person name="Lucas S."/>
            <person name="Copeland A."/>
            <person name="Lapidus A."/>
            <person name="Cheng J.-F."/>
            <person name="Goodwin L."/>
            <person name="Pitluck S."/>
            <person name="Teshima H."/>
            <person name="Detter J.C."/>
            <person name="Han C."/>
            <person name="Tapia R."/>
            <person name="Land M."/>
            <person name="Hauser L."/>
            <person name="Kyrpides N."/>
            <person name="Ivanova N."/>
            <person name="Ovchinnikova G."/>
            <person name="Orwin P."/>
            <person name="Han J.-I.G."/>
            <person name="Woyke T."/>
        </authorList>
    </citation>
    <scope>NUCLEOTIDE SEQUENCE [LARGE SCALE GENOMIC DNA]</scope>
    <source>
        <strain evidence="2">EPS</strain>
    </source>
</reference>
<sequence>MRLPSTRLLRVFMLFCVTTMLGACAMPMRIGLKPEDRSKITALAAHVVVVQDEVIAAVHAPNAGAASGGGLIGAMIDASIANSRVKESQQALGSFYTVIEDVDYRKEFNEAIRSELANYQIKVATVTTTPRALNMDILAKLRNQLPPGQALLLIYPRYSLTADFRNFDSESQVSMWARSDSPSAAGGTNTPIQRSVLYFQSQSVGTGGRKSLDLWGAQNAELFRSAMRESITETLRMAMIDLDVAAEPAAKGGNLEEFSFNNGVITTKLKGQVVKNGDTRAILLASDQKLYSLPRTSTSASAAASTSTAAAK</sequence>
<dbReference type="EMBL" id="CP002417">
    <property type="protein sequence ID" value="ADU36423.1"/>
    <property type="molecule type" value="Genomic_DNA"/>
</dbReference>
<gene>
    <name evidence="1" type="ordered locus">Varpa_2217</name>
</gene>
<evidence type="ECO:0008006" key="3">
    <source>
        <dbReference type="Google" id="ProtNLM"/>
    </source>
</evidence>
<name>E6UVU5_VARPE</name>
<dbReference type="STRING" id="595537.Varpa_2217"/>
<evidence type="ECO:0000313" key="1">
    <source>
        <dbReference type="EMBL" id="ADU36423.1"/>
    </source>
</evidence>
<dbReference type="PROSITE" id="PS51257">
    <property type="entry name" value="PROKAR_LIPOPROTEIN"/>
    <property type="match status" value="1"/>
</dbReference>
<accession>E6UVU5</accession>
<protein>
    <recommendedName>
        <fullName evidence="3">Lipoprotein</fullName>
    </recommendedName>
</protein>
<organism evidence="1 2">
    <name type="scientific">Variovorax paradoxus (strain EPS)</name>
    <dbReference type="NCBI Taxonomy" id="595537"/>
    <lineage>
        <taxon>Bacteria</taxon>
        <taxon>Pseudomonadati</taxon>
        <taxon>Pseudomonadota</taxon>
        <taxon>Betaproteobacteria</taxon>
        <taxon>Burkholderiales</taxon>
        <taxon>Comamonadaceae</taxon>
        <taxon>Variovorax</taxon>
    </lineage>
</organism>
<reference evidence="1 2" key="2">
    <citation type="journal article" date="2013" name="Genome Announc.">
        <title>Genome of the Root-Associated Plant Growth-Promoting Bacterium Variovorax paradoxus Strain EPS.</title>
        <authorList>
            <person name="Han J.I."/>
            <person name="Spain J.C."/>
            <person name="Leadbetter J.R."/>
            <person name="Ovchinnikova G."/>
            <person name="Goodwin L.A."/>
            <person name="Han C.S."/>
            <person name="Woyke T."/>
            <person name="Davenport K.W."/>
            <person name="Orwin P.M."/>
        </authorList>
    </citation>
    <scope>NUCLEOTIDE SEQUENCE [LARGE SCALE GENOMIC DNA]</scope>
    <source>
        <strain evidence="1 2">EPS</strain>
    </source>
</reference>
<dbReference type="Proteomes" id="UP000008917">
    <property type="component" value="Chromosome"/>
</dbReference>
<dbReference type="AlphaFoldDB" id="E6UVU5"/>
<dbReference type="eggNOG" id="ENOG502ZP0S">
    <property type="taxonomic scope" value="Bacteria"/>
</dbReference>
<proteinExistence type="predicted"/>
<dbReference type="KEGG" id="vpe:Varpa_2217"/>
<dbReference type="RefSeq" id="WP_013540658.1">
    <property type="nucleotide sequence ID" value="NC_014931.1"/>
</dbReference>
<evidence type="ECO:0000313" key="2">
    <source>
        <dbReference type="Proteomes" id="UP000008917"/>
    </source>
</evidence>